<dbReference type="InterPro" id="IPR000232">
    <property type="entry name" value="HSF_DNA-bd"/>
</dbReference>
<keyword evidence="6" id="KW-0597">Phosphoprotein</keyword>
<dbReference type="SMART" id="SM00448">
    <property type="entry name" value="REC"/>
    <property type="match status" value="1"/>
</dbReference>
<evidence type="ECO:0000256" key="5">
    <source>
        <dbReference type="ARBA" id="ARBA00023242"/>
    </source>
</evidence>
<feature type="region of interest" description="Disordered" evidence="7">
    <location>
        <begin position="610"/>
        <end position="643"/>
    </location>
</feature>
<dbReference type="Pfam" id="PF00447">
    <property type="entry name" value="HSF_DNA-bind"/>
    <property type="match status" value="1"/>
</dbReference>
<evidence type="ECO:0000256" key="6">
    <source>
        <dbReference type="PROSITE-ProRule" id="PRU00169"/>
    </source>
</evidence>
<evidence type="ECO:0000313" key="10">
    <source>
        <dbReference type="Proteomes" id="UP000789508"/>
    </source>
</evidence>
<feature type="compositionally biased region" description="Polar residues" evidence="7">
    <location>
        <begin position="330"/>
        <end position="339"/>
    </location>
</feature>
<dbReference type="EMBL" id="CAJVPS010012367">
    <property type="protein sequence ID" value="CAG8670474.1"/>
    <property type="molecule type" value="Genomic_DNA"/>
</dbReference>
<dbReference type="CDD" id="cd17546">
    <property type="entry name" value="REC_hyHK_CKI1_RcsC-like"/>
    <property type="match status" value="1"/>
</dbReference>
<proteinExistence type="predicted"/>
<accession>A0A9N9HAW4</accession>
<reference evidence="9" key="1">
    <citation type="submission" date="2021-06" db="EMBL/GenBank/DDBJ databases">
        <authorList>
            <person name="Kallberg Y."/>
            <person name="Tangrot J."/>
            <person name="Rosling A."/>
        </authorList>
    </citation>
    <scope>NUCLEOTIDE SEQUENCE</scope>
    <source>
        <strain evidence="9">FL130A</strain>
    </source>
</reference>
<keyword evidence="5" id="KW-0539">Nucleus</keyword>
<dbReference type="PANTHER" id="PTHR10015:SF361">
    <property type="entry name" value="TRANSCRIPTION FACTOR SKN7"/>
    <property type="match status" value="1"/>
</dbReference>
<dbReference type="GO" id="GO:0003700">
    <property type="term" value="F:DNA-binding transcription factor activity"/>
    <property type="evidence" value="ECO:0007669"/>
    <property type="project" value="InterPro"/>
</dbReference>
<feature type="non-terminal residue" evidence="9">
    <location>
        <position position="702"/>
    </location>
</feature>
<dbReference type="InterPro" id="IPR011006">
    <property type="entry name" value="CheY-like_superfamily"/>
</dbReference>
<dbReference type="InterPro" id="IPR001789">
    <property type="entry name" value="Sig_transdc_resp-reg_receiver"/>
</dbReference>
<feature type="modified residue" description="4-aspartylphosphate" evidence="6">
    <location>
        <position position="482"/>
    </location>
</feature>
<dbReference type="FunFam" id="1.10.10.10:FF:000027">
    <property type="entry name" value="Heat shock transcription factor 1"/>
    <property type="match status" value="1"/>
</dbReference>
<dbReference type="AlphaFoldDB" id="A0A9N9HAW4"/>
<keyword evidence="4" id="KW-0804">Transcription</keyword>
<dbReference type="PROSITE" id="PS00434">
    <property type="entry name" value="HSF_DOMAIN"/>
    <property type="match status" value="1"/>
</dbReference>
<dbReference type="SUPFAM" id="SSF52172">
    <property type="entry name" value="CheY-like"/>
    <property type="match status" value="1"/>
</dbReference>
<sequence length="702" mass="78436">VTTDLRLSLWDEGLSSPPPKTITNSIAAFENLNHSRTTSTTSIVKVPANMAAAAANIPDFVKKLYRMLEDKSYSNIVSWGISGDTFVVHDTTEFAKSILPRHFKHNNFASFVRQLNKYDFHKIKTNDDGSRREQAWEFQHPKFQCNRRDLLEEIKRKTPQKPIKPVSNADGSTAQIHVGKRQDIYSEVDSLVELQTEMSNCLESLNKNYHTVMDEILVFRRTLAAQDDLMQNLVQFLTQHKNSENFSRISSFYPPRPTLTSSNSPSISASSVPETVLLTDNNESQPIMSSSTSEVNRSNFTNVPGNFLSQSLVNDQNSSSTVVSPPLHHQYSSTSSLGFNPSSVSASDNNLTLFTLNQLSLSPSTSARQFSSATSNPENTNSTSISYGRKTTITSSSSQLQSDNNTNNHQIYMNQGSSSVNFDRDHSWLIPPRILVVEDESSNRNFMTNLLHLIGCHYDIAIDGVTAINKINETKYDLIFMDLMMPNLDVLNALQQIRSIDNKTPIVSVTENPSENAFLENDLPYGINGSLEKPYSREGIYAIIDKFCIHLKGPSLERNQSMNARIDGQMIVHPHLNVSNDPSNTGTFSENISGKIEDNNIGNYAVDNLHIGRNDEDDNDDDNNPTESMDDDFSSSSSPRNFLLRMTSGTSASSSLMSPNNNTLYSNFGPVNHQDHDSLAIDRIHALQDEAERRNLKKARII</sequence>
<keyword evidence="3" id="KW-0238">DNA-binding</keyword>
<feature type="compositionally biased region" description="Acidic residues" evidence="7">
    <location>
        <begin position="615"/>
        <end position="633"/>
    </location>
</feature>
<evidence type="ECO:0000256" key="2">
    <source>
        <dbReference type="ARBA" id="ARBA00023015"/>
    </source>
</evidence>
<dbReference type="PRINTS" id="PR00056">
    <property type="entry name" value="HSFDOMAIN"/>
</dbReference>
<dbReference type="GO" id="GO:0043565">
    <property type="term" value="F:sequence-specific DNA binding"/>
    <property type="evidence" value="ECO:0007669"/>
    <property type="project" value="InterPro"/>
</dbReference>
<dbReference type="SMART" id="SM00415">
    <property type="entry name" value="HSF"/>
    <property type="match status" value="1"/>
</dbReference>
<dbReference type="InterPro" id="IPR036390">
    <property type="entry name" value="WH_DNA-bd_sf"/>
</dbReference>
<keyword evidence="10" id="KW-1185">Reference proteome</keyword>
<dbReference type="Pfam" id="PF00072">
    <property type="entry name" value="Response_reg"/>
    <property type="match status" value="1"/>
</dbReference>
<dbReference type="GO" id="GO:0000156">
    <property type="term" value="F:phosphorelay response regulator activity"/>
    <property type="evidence" value="ECO:0007669"/>
    <property type="project" value="InterPro"/>
</dbReference>
<dbReference type="PROSITE" id="PS50110">
    <property type="entry name" value="RESPONSE_REGULATORY"/>
    <property type="match status" value="1"/>
</dbReference>
<evidence type="ECO:0000259" key="8">
    <source>
        <dbReference type="PROSITE" id="PS50110"/>
    </source>
</evidence>
<feature type="region of interest" description="Disordered" evidence="7">
    <location>
        <begin position="367"/>
        <end position="409"/>
    </location>
</feature>
<dbReference type="PIRSF" id="PIRSF002595">
    <property type="entry name" value="RR_SKN7"/>
    <property type="match status" value="1"/>
</dbReference>
<dbReference type="PANTHER" id="PTHR10015">
    <property type="entry name" value="HEAT SHOCK TRANSCRIPTION FACTOR"/>
    <property type="match status" value="1"/>
</dbReference>
<comment type="caution">
    <text evidence="9">The sequence shown here is derived from an EMBL/GenBank/DDBJ whole genome shotgun (WGS) entry which is preliminary data.</text>
</comment>
<name>A0A9N9HAW4_9GLOM</name>
<dbReference type="Gene3D" id="3.40.50.2300">
    <property type="match status" value="1"/>
</dbReference>
<feature type="compositionally biased region" description="Polar residues" evidence="7">
    <location>
        <begin position="367"/>
        <end position="386"/>
    </location>
</feature>
<dbReference type="Proteomes" id="UP000789508">
    <property type="component" value="Unassembled WGS sequence"/>
</dbReference>
<feature type="domain" description="Response regulatory" evidence="8">
    <location>
        <begin position="433"/>
        <end position="548"/>
    </location>
</feature>
<dbReference type="Gene3D" id="1.10.10.10">
    <property type="entry name" value="Winged helix-like DNA-binding domain superfamily/Winged helix DNA-binding domain"/>
    <property type="match status" value="1"/>
</dbReference>
<evidence type="ECO:0000256" key="4">
    <source>
        <dbReference type="ARBA" id="ARBA00023163"/>
    </source>
</evidence>
<evidence type="ECO:0000256" key="1">
    <source>
        <dbReference type="ARBA" id="ARBA00004123"/>
    </source>
</evidence>
<dbReference type="InterPro" id="IPR014402">
    <property type="entry name" value="Sig_transdc_resp-reg_Skn7"/>
</dbReference>
<organism evidence="9 10">
    <name type="scientific">Ambispora leptoticha</name>
    <dbReference type="NCBI Taxonomy" id="144679"/>
    <lineage>
        <taxon>Eukaryota</taxon>
        <taxon>Fungi</taxon>
        <taxon>Fungi incertae sedis</taxon>
        <taxon>Mucoromycota</taxon>
        <taxon>Glomeromycotina</taxon>
        <taxon>Glomeromycetes</taxon>
        <taxon>Archaeosporales</taxon>
        <taxon>Ambisporaceae</taxon>
        <taxon>Ambispora</taxon>
    </lineage>
</organism>
<dbReference type="GO" id="GO:0005634">
    <property type="term" value="C:nucleus"/>
    <property type="evidence" value="ECO:0007669"/>
    <property type="project" value="UniProtKB-SubCell"/>
</dbReference>
<comment type="subcellular location">
    <subcellularLocation>
        <location evidence="1">Nucleus</location>
    </subcellularLocation>
</comment>
<evidence type="ECO:0000256" key="7">
    <source>
        <dbReference type="SAM" id="MobiDB-lite"/>
    </source>
</evidence>
<protein>
    <submittedName>
        <fullName evidence="9">13545_t:CDS:1</fullName>
    </submittedName>
</protein>
<feature type="region of interest" description="Disordered" evidence="7">
    <location>
        <begin position="316"/>
        <end position="339"/>
    </location>
</feature>
<dbReference type="SUPFAM" id="SSF46785">
    <property type="entry name" value="Winged helix' DNA-binding domain"/>
    <property type="match status" value="1"/>
</dbReference>
<evidence type="ECO:0000256" key="3">
    <source>
        <dbReference type="ARBA" id="ARBA00023125"/>
    </source>
</evidence>
<gene>
    <name evidence="9" type="ORF">ALEPTO_LOCUS10574</name>
</gene>
<dbReference type="OrthoDB" id="60033at2759"/>
<dbReference type="InterPro" id="IPR036388">
    <property type="entry name" value="WH-like_DNA-bd_sf"/>
</dbReference>
<keyword evidence="2" id="KW-0805">Transcription regulation</keyword>
<feature type="compositionally biased region" description="Low complexity" evidence="7">
    <location>
        <begin position="391"/>
        <end position="408"/>
    </location>
</feature>
<evidence type="ECO:0000313" key="9">
    <source>
        <dbReference type="EMBL" id="CAG8670474.1"/>
    </source>
</evidence>